<protein>
    <submittedName>
        <fullName evidence="4">Hemolysin, chromosomal</fullName>
    </submittedName>
</protein>
<keyword evidence="5" id="KW-1185">Reference proteome</keyword>
<dbReference type="InterPro" id="IPR050557">
    <property type="entry name" value="RTX_toxin/Mannuronan_C5-epim"/>
</dbReference>
<dbReference type="SUPFAM" id="SSF51120">
    <property type="entry name" value="beta-Roll"/>
    <property type="match status" value="2"/>
</dbReference>
<keyword evidence="2" id="KW-0964">Secreted</keyword>
<feature type="compositionally biased region" description="Acidic residues" evidence="3">
    <location>
        <begin position="348"/>
        <end position="359"/>
    </location>
</feature>
<dbReference type="GO" id="GO:0005576">
    <property type="term" value="C:extracellular region"/>
    <property type="evidence" value="ECO:0007669"/>
    <property type="project" value="UniProtKB-SubCell"/>
</dbReference>
<evidence type="ECO:0000256" key="3">
    <source>
        <dbReference type="SAM" id="MobiDB-lite"/>
    </source>
</evidence>
<evidence type="ECO:0000256" key="2">
    <source>
        <dbReference type="ARBA" id="ARBA00022525"/>
    </source>
</evidence>
<dbReference type="PROSITE" id="PS00330">
    <property type="entry name" value="HEMOLYSIN_CALCIUM"/>
    <property type="match status" value="4"/>
</dbReference>
<comment type="subcellular location">
    <subcellularLocation>
        <location evidence="1">Secreted</location>
    </subcellularLocation>
</comment>
<dbReference type="PRINTS" id="PR00313">
    <property type="entry name" value="CABNDNGRPT"/>
</dbReference>
<dbReference type="Proteomes" id="UP000207598">
    <property type="component" value="Unassembled WGS sequence"/>
</dbReference>
<dbReference type="OrthoDB" id="9342475at2"/>
<dbReference type="Gene3D" id="2.150.10.10">
    <property type="entry name" value="Serralysin-like metalloprotease, C-terminal"/>
    <property type="match status" value="3"/>
</dbReference>
<dbReference type="InterPro" id="IPR018511">
    <property type="entry name" value="Hemolysin-typ_Ca-bd_CS"/>
</dbReference>
<dbReference type="EMBL" id="FXYF01000009">
    <property type="protein sequence ID" value="SMX45602.1"/>
    <property type="molecule type" value="Genomic_DNA"/>
</dbReference>
<evidence type="ECO:0000256" key="1">
    <source>
        <dbReference type="ARBA" id="ARBA00004613"/>
    </source>
</evidence>
<proteinExistence type="predicted"/>
<reference evidence="4 5" key="1">
    <citation type="submission" date="2017-05" db="EMBL/GenBank/DDBJ databases">
        <authorList>
            <person name="Song R."/>
            <person name="Chenine A.L."/>
            <person name="Ruprecht R.M."/>
        </authorList>
    </citation>
    <scope>NUCLEOTIDE SEQUENCE [LARGE SCALE GENOMIC DNA]</scope>
    <source>
        <strain evidence="4 5">CECT 8898</strain>
    </source>
</reference>
<dbReference type="InterPro" id="IPR011049">
    <property type="entry name" value="Serralysin-like_metalloprot_C"/>
</dbReference>
<organism evidence="4 5">
    <name type="scientific">Maliponia aquimaris</name>
    <dbReference type="NCBI Taxonomy" id="1673631"/>
    <lineage>
        <taxon>Bacteria</taxon>
        <taxon>Pseudomonadati</taxon>
        <taxon>Pseudomonadota</taxon>
        <taxon>Alphaproteobacteria</taxon>
        <taxon>Rhodobacterales</taxon>
        <taxon>Paracoccaceae</taxon>
        <taxon>Maliponia</taxon>
    </lineage>
</organism>
<evidence type="ECO:0000313" key="4">
    <source>
        <dbReference type="EMBL" id="SMX45602.1"/>
    </source>
</evidence>
<dbReference type="InterPro" id="IPR001343">
    <property type="entry name" value="Hemolysn_Ca-bd"/>
</dbReference>
<dbReference type="Pfam" id="PF00353">
    <property type="entry name" value="HemolysinCabind"/>
    <property type="match status" value="4"/>
</dbReference>
<feature type="region of interest" description="Disordered" evidence="3">
    <location>
        <begin position="296"/>
        <end position="365"/>
    </location>
</feature>
<dbReference type="PANTHER" id="PTHR38340:SF1">
    <property type="entry name" value="S-LAYER PROTEIN"/>
    <property type="match status" value="1"/>
</dbReference>
<accession>A0A238KTW8</accession>
<sequence length="483" mass="48610">MAINFITGSGTQVNVANGDTTFLLPGQIIASITDGVELQTGFNSTDFHNHGTVIGQINGVDVFAGSSAVVNHGTIESLGDGINLNHQAGSGTHRIYNNGDIIAEQEVIDVDSSFTYSLVVVNNGLMLSRNSALISSFGSALNVTVQNTGVMQGQNLNLDASVNAILSNSGTIQTTAIFAISASTVRINNSGQILDTDGAGSGVVIRTSINADVLVNSGLIVGNVELESGADLFQSAASGVVQGVVLGGAGNDTLAGGDSADTLSGDGNDDLILGRGGDDSLDGGFGNDLMLGGAGNDSITGGDDNDTMNGQDGDDTLFGDGGNDAMTGGAGADEMRGGADNDTMNGQDGEDVLEGESGDDILRGGNGDDALAGGLGFDLLTGGQGADSFVFRALTETVAGASRDQIMDFQQGVDIIVVAGLSPGVFEFRGTAGFAPSGNPELRLFETATGSTIVQFDADGNGSVDAEIRVANVTGLTAEDFVL</sequence>
<dbReference type="GO" id="GO:0005509">
    <property type="term" value="F:calcium ion binding"/>
    <property type="evidence" value="ECO:0007669"/>
    <property type="project" value="InterPro"/>
</dbReference>
<name>A0A238KTW8_9RHOB</name>
<dbReference type="PANTHER" id="PTHR38340">
    <property type="entry name" value="S-LAYER PROTEIN"/>
    <property type="match status" value="1"/>
</dbReference>
<evidence type="ECO:0000313" key="5">
    <source>
        <dbReference type="Proteomes" id="UP000207598"/>
    </source>
</evidence>
<dbReference type="AlphaFoldDB" id="A0A238KTW8"/>
<gene>
    <name evidence="4" type="primary">hlyA_6</name>
    <name evidence="4" type="ORF">MAA8898_03201</name>
</gene>
<dbReference type="RefSeq" id="WP_094022004.1">
    <property type="nucleotide sequence ID" value="NZ_FXYF01000009.1"/>
</dbReference>